<protein>
    <recommendedName>
        <fullName evidence="2">Reverse transcriptase domain-containing protein</fullName>
    </recommendedName>
</protein>
<feature type="compositionally biased region" description="Gly residues" evidence="1">
    <location>
        <begin position="114"/>
        <end position="124"/>
    </location>
</feature>
<evidence type="ECO:0000259" key="2">
    <source>
        <dbReference type="PROSITE" id="PS50878"/>
    </source>
</evidence>
<feature type="region of interest" description="Disordered" evidence="1">
    <location>
        <begin position="497"/>
        <end position="528"/>
    </location>
</feature>
<proteinExistence type="predicted"/>
<dbReference type="Gramene" id="GBG72515">
    <property type="protein sequence ID" value="GBG72515"/>
    <property type="gene ID" value="CBR_g12086"/>
</dbReference>
<dbReference type="Pfam" id="PF13966">
    <property type="entry name" value="zf-RVT"/>
    <property type="match status" value="1"/>
</dbReference>
<dbReference type="OrthoDB" id="1938625at2759"/>
<feature type="region of interest" description="Disordered" evidence="1">
    <location>
        <begin position="1544"/>
        <end position="1574"/>
    </location>
</feature>
<feature type="domain" description="Reverse transcriptase" evidence="2">
    <location>
        <begin position="651"/>
        <end position="922"/>
    </location>
</feature>
<feature type="compositionally biased region" description="Basic and acidic residues" evidence="1">
    <location>
        <begin position="96"/>
        <end position="113"/>
    </location>
</feature>
<reference evidence="3 4" key="1">
    <citation type="journal article" date="2018" name="Cell">
        <title>The Chara Genome: Secondary Complexity and Implications for Plant Terrestrialization.</title>
        <authorList>
            <person name="Nishiyama T."/>
            <person name="Sakayama H."/>
            <person name="Vries J.D."/>
            <person name="Buschmann H."/>
            <person name="Saint-Marcoux D."/>
            <person name="Ullrich K.K."/>
            <person name="Haas F.B."/>
            <person name="Vanderstraeten L."/>
            <person name="Becker D."/>
            <person name="Lang D."/>
            <person name="Vosolsobe S."/>
            <person name="Rombauts S."/>
            <person name="Wilhelmsson P.K.I."/>
            <person name="Janitza P."/>
            <person name="Kern R."/>
            <person name="Heyl A."/>
            <person name="Rumpler F."/>
            <person name="Villalobos L.I.A.C."/>
            <person name="Clay J.M."/>
            <person name="Skokan R."/>
            <person name="Toyoda A."/>
            <person name="Suzuki Y."/>
            <person name="Kagoshima H."/>
            <person name="Schijlen E."/>
            <person name="Tajeshwar N."/>
            <person name="Catarino B."/>
            <person name="Hetherington A.J."/>
            <person name="Saltykova A."/>
            <person name="Bonnot C."/>
            <person name="Breuninger H."/>
            <person name="Symeonidi A."/>
            <person name="Radhakrishnan G.V."/>
            <person name="Van Nieuwerburgh F."/>
            <person name="Deforce D."/>
            <person name="Chang C."/>
            <person name="Karol K.G."/>
            <person name="Hedrich R."/>
            <person name="Ulvskov P."/>
            <person name="Glockner G."/>
            <person name="Delwiche C.F."/>
            <person name="Petrasek J."/>
            <person name="Van de Peer Y."/>
            <person name="Friml J."/>
            <person name="Beilby M."/>
            <person name="Dolan L."/>
            <person name="Kohara Y."/>
            <person name="Sugano S."/>
            <person name="Fujiyama A."/>
            <person name="Delaux P.-M."/>
            <person name="Quint M."/>
            <person name="TheiBen G."/>
            <person name="Hagemann M."/>
            <person name="Harholt J."/>
            <person name="Dunand C."/>
            <person name="Zachgo S."/>
            <person name="Langdale J."/>
            <person name="Maumus F."/>
            <person name="Straeten D.V.D."/>
            <person name="Gould S.B."/>
            <person name="Rensing S.A."/>
        </authorList>
    </citation>
    <scope>NUCLEOTIDE SEQUENCE [LARGE SCALE GENOMIC DNA]</scope>
    <source>
        <strain evidence="3 4">S276</strain>
    </source>
</reference>
<organism evidence="3 4">
    <name type="scientific">Chara braunii</name>
    <name type="common">Braun's stonewort</name>
    <dbReference type="NCBI Taxonomy" id="69332"/>
    <lineage>
        <taxon>Eukaryota</taxon>
        <taxon>Viridiplantae</taxon>
        <taxon>Streptophyta</taxon>
        <taxon>Charophyceae</taxon>
        <taxon>Charales</taxon>
        <taxon>Characeae</taxon>
        <taxon>Chara</taxon>
    </lineage>
</organism>
<evidence type="ECO:0000313" key="3">
    <source>
        <dbReference type="EMBL" id="GBG72515.1"/>
    </source>
</evidence>
<dbReference type="PROSITE" id="PS50878">
    <property type="entry name" value="RT_POL"/>
    <property type="match status" value="1"/>
</dbReference>
<evidence type="ECO:0000313" key="4">
    <source>
        <dbReference type="Proteomes" id="UP000265515"/>
    </source>
</evidence>
<gene>
    <name evidence="3" type="ORF">CBR_g12086</name>
</gene>
<dbReference type="EMBL" id="BFEA01000166">
    <property type="protein sequence ID" value="GBG72515.1"/>
    <property type="molecule type" value="Genomic_DNA"/>
</dbReference>
<feature type="compositionally biased region" description="Basic and acidic residues" evidence="1">
    <location>
        <begin position="503"/>
        <end position="515"/>
    </location>
</feature>
<dbReference type="PANTHER" id="PTHR31635">
    <property type="entry name" value="REVERSE TRANSCRIPTASE DOMAIN-CONTAINING PROTEIN-RELATED"/>
    <property type="match status" value="1"/>
</dbReference>
<feature type="region of interest" description="Disordered" evidence="1">
    <location>
        <begin position="183"/>
        <end position="207"/>
    </location>
</feature>
<dbReference type="Proteomes" id="UP000265515">
    <property type="component" value="Unassembled WGS sequence"/>
</dbReference>
<keyword evidence="4" id="KW-1185">Reference proteome</keyword>
<sequence length="1665" mass="184611">MNTMGTDMSLHMPMAQGAGTSNGSENPGGIPGRLTGPSPRQGNDGTSNNLDWQNFSPHWARQVSTAQGIGCNREGEEQGTQRMQGFQGQAGGRVGDGGEGRGERRSEGGRERGGIQGGGGGGSQGPRHGGRGGGRNGGGGKRKQVQQKKEAGGGKNRMYPPHVDWWPVENLSDEEDSMEGIITEGGREGGQSDCAEGGPQGGENGSNENVVEEVRRMLEKCFDRMVILDIPKFAKFKTEGNTVSMSLPPVVEQTQIEWMKENAVVVFFQGKFKSVSADRKEECIRGFEDSILPHNVHHKDRGRVHLEGRNVMSYFPRDKKNVDLMLNIQSHKIKIDNTTYKLTFKRWTTQGELESVRMLENMGINIKLLTPCTVDSSPSQAVMMAKVKHYLGMNAPVRSITSIGTRKIIRNGKNGNKVHLFLATFDVRPSENDLAHLTSPKGIWCPLEWIKNESLLHANMVYTAEGISGDVLIEYNQQLVADFNLFSEIFDRMLSSPWQGKGDQGDKGDKGEERKRKTNLGSSHNSKESLAAAAVAPNALISGDGETISRDTTSILEYARLYFLDILTSSRPITPDSGDRELQEELWASFDTRLPAHGKLDLDRPISLEELTVTLKGMKKGKCPGSDGLPVEYYQCFWEILGPELVTIFDKVLEGQDLGQDMRMGIISLLYKKGDRRNILNWRPISLLNTSYKILAKTLANRLKRYLAGMVGVEQAGFVRGRNIMNNIMLAVEALETMRDDQPEVIALLLDLEKAYDRVNWQFVLDTLKLAGFGESFCVWVRALYTKGVGRVMVNGDISEPFQLSRSLRQGCPLAPMLFVLQMEVLMSMIRKHPGIRGLRLGNGKQCKASAMADDLFALSINTEASLGALKECLDKYSKFSEALVNWSKSVAVLRHGTRMPVDWGLKCLPAEDCERFLGVQVGMLDGKLHASALVEKMVISRIGKVDSVKGSSILGRTLFLNTSVFSSIWYPGSIKHLEKKAYNRIRSLATRYLWKGSNDEEVGYIAKVAWRKIIGGKEDGGLGVLDPESQVNAFLARWVVSLLTSGDDHPWGDLAFRILQKDWGLSRSEDVCVALLTPSFVNSPVNSPVWKGILAAWKRVLPSQIKEPVTREEILAQHIFENKYIFNHDGLPWPAGDGPGQFGRAWIQRGISRITDLWNTDLGHWRSPVDVRTRLHHLHEVPSRVTEVINSIPQRWKDVLCNPAPAYEDSWIRGKSSEGAVRIWKVQGCISNSEMVVRAGSLEQTSQGALVSTDQSEEEVIALEPSMASIVIQTKKKGKEQPKFLCPMGILPAHNLKALPLDWGWQLLEPTRSVPLLEYKPNVGYRAQVKTWSVSLEVKNKWTMEDKERGQPLGNISSRVLRNLWRSLRKIHSAKFSSLAWLQSHRAVPTANWLSSNGMPVEVICCRCRKSVETATHLWWECIESKRIWKWWAGLWAKHVEELVQWDERFVVEGILYNAKQVGRSWVHVASACRAAIMNVIWTLRNDRLFRNKFHSDLATMNMVLSNIRSLIWVDWRKTKRVPNQKAARGAFYKTWGLKRSGRVPDRSGSSGIFRFSGSPDGAEKSGVRGPDSVRSGVAMVETAAAETEAVETGAMETASVDTAAVETATVDTAAVETGAVETAVVDTAAVETATVDTVAVKTAGVETPTVDTAGVETAVAADE</sequence>
<dbReference type="STRING" id="69332.A0A388KR26"/>
<feature type="region of interest" description="Disordered" evidence="1">
    <location>
        <begin position="1"/>
        <end position="53"/>
    </location>
</feature>
<feature type="region of interest" description="Disordered" evidence="1">
    <location>
        <begin position="72"/>
        <end position="163"/>
    </location>
</feature>
<name>A0A388KR26_CHABU</name>
<evidence type="ECO:0000256" key="1">
    <source>
        <dbReference type="SAM" id="MobiDB-lite"/>
    </source>
</evidence>
<dbReference type="PANTHER" id="PTHR31635:SF196">
    <property type="entry name" value="REVERSE TRANSCRIPTASE DOMAIN-CONTAINING PROTEIN-RELATED"/>
    <property type="match status" value="1"/>
</dbReference>
<feature type="compositionally biased region" description="Polar residues" evidence="1">
    <location>
        <begin position="38"/>
        <end position="53"/>
    </location>
</feature>
<dbReference type="CDD" id="cd01650">
    <property type="entry name" value="RT_nLTR_like"/>
    <property type="match status" value="1"/>
</dbReference>
<dbReference type="Pfam" id="PF00078">
    <property type="entry name" value="RVT_1"/>
    <property type="match status" value="1"/>
</dbReference>
<accession>A0A388KR26</accession>
<comment type="caution">
    <text evidence="3">The sequence shown here is derived from an EMBL/GenBank/DDBJ whole genome shotgun (WGS) entry which is preliminary data.</text>
</comment>
<dbReference type="InterPro" id="IPR000477">
    <property type="entry name" value="RT_dom"/>
</dbReference>
<feature type="compositionally biased region" description="Low complexity" evidence="1">
    <location>
        <begin position="1548"/>
        <end position="1560"/>
    </location>
</feature>
<dbReference type="InterPro" id="IPR026960">
    <property type="entry name" value="RVT-Znf"/>
</dbReference>